<evidence type="ECO:0000313" key="8">
    <source>
        <dbReference type="EMBL" id="CRL00225.1"/>
    </source>
</evidence>
<organism evidence="8 9">
    <name type="scientific">Clunio marinus</name>
    <dbReference type="NCBI Taxonomy" id="568069"/>
    <lineage>
        <taxon>Eukaryota</taxon>
        <taxon>Metazoa</taxon>
        <taxon>Ecdysozoa</taxon>
        <taxon>Arthropoda</taxon>
        <taxon>Hexapoda</taxon>
        <taxon>Insecta</taxon>
        <taxon>Pterygota</taxon>
        <taxon>Neoptera</taxon>
        <taxon>Endopterygota</taxon>
        <taxon>Diptera</taxon>
        <taxon>Nematocera</taxon>
        <taxon>Chironomoidea</taxon>
        <taxon>Chironomidae</taxon>
        <taxon>Clunio</taxon>
    </lineage>
</organism>
<keyword evidence="6" id="KW-0131">Cell cycle</keyword>
<evidence type="ECO:0000256" key="5">
    <source>
        <dbReference type="ARBA" id="ARBA00023067"/>
    </source>
</evidence>
<dbReference type="AlphaFoldDB" id="A0A1J1IP14"/>
<keyword evidence="3" id="KW-0132">Cell division</keyword>
<keyword evidence="5" id="KW-0226">DNA condensation</keyword>
<dbReference type="GO" id="GO:0000793">
    <property type="term" value="C:condensed chromosome"/>
    <property type="evidence" value="ECO:0007669"/>
    <property type="project" value="TreeGrafter"/>
</dbReference>
<dbReference type="PANTHER" id="PTHR14418">
    <property type="entry name" value="CONDENSIN COMPLEX SUBUNIT 3-RELATED"/>
    <property type="match status" value="1"/>
</dbReference>
<evidence type="ECO:0000259" key="7">
    <source>
        <dbReference type="Pfam" id="PF12719"/>
    </source>
</evidence>
<name>A0A1J1IP14_9DIPT</name>
<dbReference type="EMBL" id="CVRI01000054">
    <property type="protein sequence ID" value="CRL00225.1"/>
    <property type="molecule type" value="Genomic_DNA"/>
</dbReference>
<evidence type="ECO:0000256" key="1">
    <source>
        <dbReference type="ARBA" id="ARBA00004286"/>
    </source>
</evidence>
<gene>
    <name evidence="8" type="ORF">CLUMA_CG013499</name>
</gene>
<dbReference type="OrthoDB" id="27187at2759"/>
<evidence type="ECO:0000256" key="3">
    <source>
        <dbReference type="ARBA" id="ARBA00022618"/>
    </source>
</evidence>
<reference evidence="8 9" key="1">
    <citation type="submission" date="2015-04" db="EMBL/GenBank/DDBJ databases">
        <authorList>
            <person name="Syromyatnikov M.Y."/>
            <person name="Popov V.N."/>
        </authorList>
    </citation>
    <scope>NUCLEOTIDE SEQUENCE [LARGE SCALE GENOMIC DNA]</scope>
</reference>
<keyword evidence="2" id="KW-0158">Chromosome</keyword>
<sequence length="220" mass="25015">MDILHTEKLCSDGENNVIQDDDDDVEEFEETDLAMSTDIVKILTHMMDNNIDQRIRKTTVIGLCKIILHDEHCTPNTVSKLLLAYFNPATDAEIKQSLGNFFESIIKTRKQEILCDSLIPTLVTLPETPQDCSFCEIEADVVLKYVISASRPTIRSNRLNLHDKVGLQLIRLMKDNSENKDILKLISKELQTIEISEESLKSEIAAQLETLCLQNQLIQK</sequence>
<feature type="domain" description="Nuclear condensin complex subunit 3 C-terminal" evidence="7">
    <location>
        <begin position="21"/>
        <end position="195"/>
    </location>
</feature>
<dbReference type="GO" id="GO:0005737">
    <property type="term" value="C:cytoplasm"/>
    <property type="evidence" value="ECO:0007669"/>
    <property type="project" value="TreeGrafter"/>
</dbReference>
<dbReference type="PANTHER" id="PTHR14418:SF5">
    <property type="entry name" value="CONDENSIN COMPLEX SUBUNIT 3"/>
    <property type="match status" value="1"/>
</dbReference>
<protein>
    <submittedName>
        <fullName evidence="8">CLUMA_CG013499, isoform A</fullName>
    </submittedName>
</protein>
<dbReference type="InterPro" id="IPR025977">
    <property type="entry name" value="Cnd3_C"/>
</dbReference>
<dbReference type="STRING" id="568069.A0A1J1IP14"/>
<evidence type="ECO:0000313" key="9">
    <source>
        <dbReference type="Proteomes" id="UP000183832"/>
    </source>
</evidence>
<accession>A0A1J1IP14</accession>
<evidence type="ECO:0000256" key="4">
    <source>
        <dbReference type="ARBA" id="ARBA00022776"/>
    </source>
</evidence>
<dbReference type="GO" id="GO:0051301">
    <property type="term" value="P:cell division"/>
    <property type="evidence" value="ECO:0007669"/>
    <property type="project" value="UniProtKB-KW"/>
</dbReference>
<keyword evidence="9" id="KW-1185">Reference proteome</keyword>
<dbReference type="Pfam" id="PF12719">
    <property type="entry name" value="Cnd3"/>
    <property type="match status" value="1"/>
</dbReference>
<dbReference type="InterPro" id="IPR027165">
    <property type="entry name" value="CND3"/>
</dbReference>
<dbReference type="Proteomes" id="UP000183832">
    <property type="component" value="Unassembled WGS sequence"/>
</dbReference>
<comment type="subcellular location">
    <subcellularLocation>
        <location evidence="1">Chromosome</location>
    </subcellularLocation>
</comment>
<dbReference type="GO" id="GO:0000796">
    <property type="term" value="C:condensin complex"/>
    <property type="evidence" value="ECO:0007669"/>
    <property type="project" value="InterPro"/>
</dbReference>
<evidence type="ECO:0000256" key="2">
    <source>
        <dbReference type="ARBA" id="ARBA00022454"/>
    </source>
</evidence>
<proteinExistence type="predicted"/>
<keyword evidence="4" id="KW-0498">Mitosis</keyword>
<evidence type="ECO:0000256" key="6">
    <source>
        <dbReference type="ARBA" id="ARBA00023306"/>
    </source>
</evidence>
<dbReference type="GO" id="GO:0007076">
    <property type="term" value="P:mitotic chromosome condensation"/>
    <property type="evidence" value="ECO:0007669"/>
    <property type="project" value="InterPro"/>
</dbReference>